<feature type="domain" description="EF-hand" evidence="2">
    <location>
        <begin position="272"/>
        <end position="307"/>
    </location>
</feature>
<reference evidence="3" key="1">
    <citation type="submission" date="2023-06" db="EMBL/GenBank/DDBJ databases">
        <authorList>
            <person name="Delattre M."/>
        </authorList>
    </citation>
    <scope>NUCLEOTIDE SEQUENCE</scope>
    <source>
        <strain evidence="3">AF72</strain>
    </source>
</reference>
<gene>
    <name evidence="3" type="ORF">MSPICULIGERA_LOCUS11816</name>
</gene>
<organism evidence="3 4">
    <name type="scientific">Mesorhabditis spiculigera</name>
    <dbReference type="NCBI Taxonomy" id="96644"/>
    <lineage>
        <taxon>Eukaryota</taxon>
        <taxon>Metazoa</taxon>
        <taxon>Ecdysozoa</taxon>
        <taxon>Nematoda</taxon>
        <taxon>Chromadorea</taxon>
        <taxon>Rhabditida</taxon>
        <taxon>Rhabditina</taxon>
        <taxon>Rhabditomorpha</taxon>
        <taxon>Rhabditoidea</taxon>
        <taxon>Rhabditidae</taxon>
        <taxon>Mesorhabditinae</taxon>
        <taxon>Mesorhabditis</taxon>
    </lineage>
</organism>
<keyword evidence="1" id="KW-0106">Calcium</keyword>
<dbReference type="PROSITE" id="PS00018">
    <property type="entry name" value="EF_HAND_1"/>
    <property type="match status" value="1"/>
</dbReference>
<protein>
    <recommendedName>
        <fullName evidence="2">EF-hand domain-containing protein</fullName>
    </recommendedName>
</protein>
<dbReference type="InterPro" id="IPR002048">
    <property type="entry name" value="EF_hand_dom"/>
</dbReference>
<evidence type="ECO:0000313" key="3">
    <source>
        <dbReference type="EMBL" id="CAJ0573458.1"/>
    </source>
</evidence>
<dbReference type="AlphaFoldDB" id="A0AA36CQL3"/>
<keyword evidence="4" id="KW-1185">Reference proteome</keyword>
<proteinExistence type="predicted"/>
<dbReference type="Proteomes" id="UP001177023">
    <property type="component" value="Unassembled WGS sequence"/>
</dbReference>
<evidence type="ECO:0000256" key="1">
    <source>
        <dbReference type="ARBA" id="ARBA00022837"/>
    </source>
</evidence>
<dbReference type="SUPFAM" id="SSF47473">
    <property type="entry name" value="EF-hand"/>
    <property type="match status" value="1"/>
</dbReference>
<sequence length="327" mass="37651">MLWIGQCVRTQSERYLGQELGSLKYNPAEIRSALFARFDDALWRITNLFGSPKCKSPFWTRVYWALRRFQYWLCFYDNEVEIEADDAAGNPFNTQPPSLERLQNATNFDRKWLMYLYRNFKQKCPSGRMGQPECRGIFRQLFPRAAHYAFADRLFSAITHQTGRNFITFEDLVLCLFDLTEASQQFNGDLSTEHSTANFIINIIGADERGRVALSSWLEYASAIWGLRASRSAAVENAASIGLSQGNSLHHNKSMSLHGDAEMIASRRLAPLFERYARERFLELDVDNDGFVTIEDIRRELDNLYGVSLTLHTVADFEPKPIEQQPT</sequence>
<feature type="non-terminal residue" evidence="3">
    <location>
        <position position="1"/>
    </location>
</feature>
<dbReference type="Gene3D" id="1.10.238.10">
    <property type="entry name" value="EF-hand"/>
    <property type="match status" value="1"/>
</dbReference>
<dbReference type="InterPro" id="IPR011992">
    <property type="entry name" value="EF-hand-dom_pair"/>
</dbReference>
<evidence type="ECO:0000259" key="2">
    <source>
        <dbReference type="PROSITE" id="PS50222"/>
    </source>
</evidence>
<dbReference type="GO" id="GO:0005509">
    <property type="term" value="F:calcium ion binding"/>
    <property type="evidence" value="ECO:0007669"/>
    <property type="project" value="InterPro"/>
</dbReference>
<evidence type="ECO:0000313" key="4">
    <source>
        <dbReference type="Proteomes" id="UP001177023"/>
    </source>
</evidence>
<dbReference type="InterPro" id="IPR018247">
    <property type="entry name" value="EF_Hand_1_Ca_BS"/>
</dbReference>
<dbReference type="PROSITE" id="PS50222">
    <property type="entry name" value="EF_HAND_2"/>
    <property type="match status" value="1"/>
</dbReference>
<accession>A0AA36CQL3</accession>
<dbReference type="EMBL" id="CATQJA010002619">
    <property type="protein sequence ID" value="CAJ0573458.1"/>
    <property type="molecule type" value="Genomic_DNA"/>
</dbReference>
<comment type="caution">
    <text evidence="3">The sequence shown here is derived from an EMBL/GenBank/DDBJ whole genome shotgun (WGS) entry which is preliminary data.</text>
</comment>
<name>A0AA36CQL3_9BILA</name>